<dbReference type="EMBL" id="AP005647">
    <property type="protein sequence ID" value="BAD10526.1"/>
    <property type="molecule type" value="Genomic_DNA"/>
</dbReference>
<protein>
    <submittedName>
        <fullName evidence="2">Uncharacterized protein</fullName>
    </submittedName>
</protein>
<dbReference type="Proteomes" id="UP000000763">
    <property type="component" value="Chromosome 2"/>
</dbReference>
<evidence type="ECO:0000256" key="1">
    <source>
        <dbReference type="SAM" id="MobiDB-lite"/>
    </source>
</evidence>
<name>Q6YXX8_ORYSJ</name>
<sequence length="55" mass="5965">MPGLIDLRCPRRRERQPGGHSALCRRRTIGDTEKATVEAMAERAEEMAGLGGGAE</sequence>
<gene>
    <name evidence="2" type="primary">OSJNBa0026E05.12</name>
</gene>
<evidence type="ECO:0000313" key="3">
    <source>
        <dbReference type="Proteomes" id="UP000000763"/>
    </source>
</evidence>
<dbReference type="AlphaFoldDB" id="Q6YXX8"/>
<reference evidence="3" key="2">
    <citation type="journal article" date="2008" name="Nucleic Acids Res.">
        <title>The rice annotation project database (RAP-DB): 2008 update.</title>
        <authorList>
            <consortium name="The rice annotation project (RAP)"/>
        </authorList>
    </citation>
    <scope>GENOME REANNOTATION</scope>
    <source>
        <strain evidence="3">cv. Nipponbare</strain>
    </source>
</reference>
<feature type="region of interest" description="Disordered" evidence="1">
    <location>
        <begin position="1"/>
        <end position="29"/>
    </location>
</feature>
<evidence type="ECO:0000313" key="2">
    <source>
        <dbReference type="EMBL" id="BAD10526.1"/>
    </source>
</evidence>
<proteinExistence type="predicted"/>
<reference evidence="3" key="1">
    <citation type="journal article" date="2005" name="Nature">
        <title>The map-based sequence of the rice genome.</title>
        <authorList>
            <consortium name="International rice genome sequencing project (IRGSP)"/>
            <person name="Matsumoto T."/>
            <person name="Wu J."/>
            <person name="Kanamori H."/>
            <person name="Katayose Y."/>
            <person name="Fujisawa M."/>
            <person name="Namiki N."/>
            <person name="Mizuno H."/>
            <person name="Yamamoto K."/>
            <person name="Antonio B.A."/>
            <person name="Baba T."/>
            <person name="Sakata K."/>
            <person name="Nagamura Y."/>
            <person name="Aoki H."/>
            <person name="Arikawa K."/>
            <person name="Arita K."/>
            <person name="Bito T."/>
            <person name="Chiden Y."/>
            <person name="Fujitsuka N."/>
            <person name="Fukunaka R."/>
            <person name="Hamada M."/>
            <person name="Harada C."/>
            <person name="Hayashi A."/>
            <person name="Hijishita S."/>
            <person name="Honda M."/>
            <person name="Hosokawa S."/>
            <person name="Ichikawa Y."/>
            <person name="Idonuma A."/>
            <person name="Iijima M."/>
            <person name="Ikeda M."/>
            <person name="Ikeno M."/>
            <person name="Ito K."/>
            <person name="Ito S."/>
            <person name="Ito T."/>
            <person name="Ito Y."/>
            <person name="Ito Y."/>
            <person name="Iwabuchi A."/>
            <person name="Kamiya K."/>
            <person name="Karasawa W."/>
            <person name="Kurita K."/>
            <person name="Katagiri S."/>
            <person name="Kikuta A."/>
            <person name="Kobayashi H."/>
            <person name="Kobayashi N."/>
            <person name="Machita K."/>
            <person name="Maehara T."/>
            <person name="Masukawa M."/>
            <person name="Mizubayashi T."/>
            <person name="Mukai Y."/>
            <person name="Nagasaki H."/>
            <person name="Nagata Y."/>
            <person name="Naito S."/>
            <person name="Nakashima M."/>
            <person name="Nakama Y."/>
            <person name="Nakamichi Y."/>
            <person name="Nakamura M."/>
            <person name="Meguro A."/>
            <person name="Negishi M."/>
            <person name="Ohta I."/>
            <person name="Ohta T."/>
            <person name="Okamoto M."/>
            <person name="Ono N."/>
            <person name="Saji S."/>
            <person name="Sakaguchi M."/>
            <person name="Sakai K."/>
            <person name="Shibata M."/>
            <person name="Shimokawa T."/>
            <person name="Song J."/>
            <person name="Takazaki Y."/>
            <person name="Terasawa K."/>
            <person name="Tsugane M."/>
            <person name="Tsuji K."/>
            <person name="Ueda S."/>
            <person name="Waki K."/>
            <person name="Yamagata H."/>
            <person name="Yamamoto M."/>
            <person name="Yamamoto S."/>
            <person name="Yamane H."/>
            <person name="Yoshiki S."/>
            <person name="Yoshihara R."/>
            <person name="Yukawa K."/>
            <person name="Zhong H."/>
            <person name="Yano M."/>
            <person name="Yuan Q."/>
            <person name="Ouyang S."/>
            <person name="Liu J."/>
            <person name="Jones K.M."/>
            <person name="Gansberger K."/>
            <person name="Moffat K."/>
            <person name="Hill J."/>
            <person name="Bera J."/>
            <person name="Fadrosh D."/>
            <person name="Jin S."/>
            <person name="Johri S."/>
            <person name="Kim M."/>
            <person name="Overton L."/>
            <person name="Reardon M."/>
            <person name="Tsitrin T."/>
            <person name="Vuong H."/>
            <person name="Weaver B."/>
            <person name="Ciecko A."/>
            <person name="Tallon L."/>
            <person name="Jackson J."/>
            <person name="Pai G."/>
            <person name="Aken S.V."/>
            <person name="Utterback T."/>
            <person name="Reidmuller S."/>
            <person name="Feldblyum T."/>
            <person name="Hsiao J."/>
            <person name="Zismann V."/>
            <person name="Iobst S."/>
            <person name="de Vazeille A.R."/>
            <person name="Buell C.R."/>
            <person name="Ying K."/>
            <person name="Li Y."/>
            <person name="Lu T."/>
            <person name="Huang Y."/>
            <person name="Zhao Q."/>
            <person name="Feng Q."/>
            <person name="Zhang L."/>
            <person name="Zhu J."/>
            <person name="Weng Q."/>
            <person name="Mu J."/>
            <person name="Lu Y."/>
            <person name="Fan D."/>
            <person name="Liu Y."/>
            <person name="Guan J."/>
            <person name="Zhang Y."/>
            <person name="Yu S."/>
            <person name="Liu X."/>
            <person name="Zhang Y."/>
            <person name="Hong G."/>
            <person name="Han B."/>
            <person name="Choisne N."/>
            <person name="Demange N."/>
            <person name="Orjeda G."/>
            <person name="Samain S."/>
            <person name="Cattolico L."/>
            <person name="Pelletier E."/>
            <person name="Couloux A."/>
            <person name="Segurens B."/>
            <person name="Wincker P."/>
            <person name="D'Hont A."/>
            <person name="Scarpelli C."/>
            <person name="Weissenbach J."/>
            <person name="Salanoubat M."/>
            <person name="Quetier F."/>
            <person name="Yu Y."/>
            <person name="Kim H.R."/>
            <person name="Rambo T."/>
            <person name="Currie J."/>
            <person name="Collura K."/>
            <person name="Luo M."/>
            <person name="Yang T."/>
            <person name="Ammiraju J.S.S."/>
            <person name="Engler F."/>
            <person name="Soderlund C."/>
            <person name="Wing R.A."/>
            <person name="Palmer L.E."/>
            <person name="de la Bastide M."/>
            <person name="Spiegel L."/>
            <person name="Nascimento L."/>
            <person name="Zutavern T."/>
            <person name="O'Shaughnessy A."/>
            <person name="Dike S."/>
            <person name="Dedhia N."/>
            <person name="Preston R."/>
            <person name="Balija V."/>
            <person name="McCombie W.R."/>
            <person name="Chow T."/>
            <person name="Chen H."/>
            <person name="Chung M."/>
            <person name="Chen C."/>
            <person name="Shaw J."/>
            <person name="Wu H."/>
            <person name="Hsiao K."/>
            <person name="Chao Y."/>
            <person name="Chu M."/>
            <person name="Cheng C."/>
            <person name="Hour A."/>
            <person name="Lee P."/>
            <person name="Lin S."/>
            <person name="Lin Y."/>
            <person name="Liou J."/>
            <person name="Liu S."/>
            <person name="Hsing Y."/>
            <person name="Raghuvanshi S."/>
            <person name="Mohanty A."/>
            <person name="Bharti A.K."/>
            <person name="Gaur A."/>
            <person name="Gupta V."/>
            <person name="Kumar D."/>
            <person name="Ravi V."/>
            <person name="Vij S."/>
            <person name="Kapur A."/>
            <person name="Khurana P."/>
            <person name="Khurana P."/>
            <person name="Khurana J.P."/>
            <person name="Tyagi A.K."/>
            <person name="Gaikwad K."/>
            <person name="Singh A."/>
            <person name="Dalal V."/>
            <person name="Srivastava S."/>
            <person name="Dixit A."/>
            <person name="Pal A.K."/>
            <person name="Ghazi I.A."/>
            <person name="Yadav M."/>
            <person name="Pandit A."/>
            <person name="Bhargava A."/>
            <person name="Sureshbabu K."/>
            <person name="Batra K."/>
            <person name="Sharma T.R."/>
            <person name="Mohapatra T."/>
            <person name="Singh N.K."/>
            <person name="Messing J."/>
            <person name="Nelson A.B."/>
            <person name="Fuks G."/>
            <person name="Kavchok S."/>
            <person name="Keizer G."/>
            <person name="Linton E."/>
            <person name="Llaca V."/>
            <person name="Song R."/>
            <person name="Tanyolac B."/>
            <person name="Young S."/>
            <person name="Ho-Il K."/>
            <person name="Hahn J.H."/>
            <person name="Sangsakoo G."/>
            <person name="Vanavichit A."/>
            <person name="de Mattos Luiz.A.T."/>
            <person name="Zimmer P.D."/>
            <person name="Malone G."/>
            <person name="Dellagostin O."/>
            <person name="de Oliveira A.C."/>
            <person name="Bevan M."/>
            <person name="Bancroft I."/>
            <person name="Minx P."/>
            <person name="Cordum H."/>
            <person name="Wilson R."/>
            <person name="Cheng Z."/>
            <person name="Jin W."/>
            <person name="Jiang J."/>
            <person name="Leong S.A."/>
            <person name="Iwama H."/>
            <person name="Gojobori T."/>
            <person name="Itoh T."/>
            <person name="Niimura Y."/>
            <person name="Fujii Y."/>
            <person name="Habara T."/>
            <person name="Sakai H."/>
            <person name="Sato Y."/>
            <person name="Wilson G."/>
            <person name="Kumar K."/>
            <person name="McCouch S."/>
            <person name="Juretic N."/>
            <person name="Hoen D."/>
            <person name="Wright S."/>
            <person name="Bruskiewich R."/>
            <person name="Bureau T."/>
            <person name="Miyao A."/>
            <person name="Hirochika H."/>
            <person name="Nishikawa T."/>
            <person name="Kadowaki K."/>
            <person name="Sugiura M."/>
            <person name="Burr B."/>
            <person name="Sasaki T."/>
        </authorList>
    </citation>
    <scope>NUCLEOTIDE SEQUENCE [LARGE SCALE GENOMIC DNA]</scope>
    <source>
        <strain evidence="3">cv. Nipponbare</strain>
    </source>
</reference>
<organism evidence="2 3">
    <name type="scientific">Oryza sativa subsp. japonica</name>
    <name type="common">Rice</name>
    <dbReference type="NCBI Taxonomy" id="39947"/>
    <lineage>
        <taxon>Eukaryota</taxon>
        <taxon>Viridiplantae</taxon>
        <taxon>Streptophyta</taxon>
        <taxon>Embryophyta</taxon>
        <taxon>Tracheophyta</taxon>
        <taxon>Spermatophyta</taxon>
        <taxon>Magnoliopsida</taxon>
        <taxon>Liliopsida</taxon>
        <taxon>Poales</taxon>
        <taxon>Poaceae</taxon>
        <taxon>BOP clade</taxon>
        <taxon>Oryzoideae</taxon>
        <taxon>Oryzeae</taxon>
        <taxon>Oryzinae</taxon>
        <taxon>Oryza</taxon>
        <taxon>Oryza sativa</taxon>
    </lineage>
</organism>
<accession>Q6YXX8</accession>